<keyword evidence="3" id="KW-1185">Reference proteome</keyword>
<feature type="region of interest" description="Disordered" evidence="1">
    <location>
        <begin position="25"/>
        <end position="48"/>
    </location>
</feature>
<name>A0ABY5LR49_9VIBR</name>
<evidence type="ECO:0000313" key="2">
    <source>
        <dbReference type="EMBL" id="UUM32240.1"/>
    </source>
</evidence>
<gene>
    <name evidence="2" type="ORF">NP165_18325</name>
</gene>
<sequence length="286" mass="32192">MNYAKFVVIKKYPFENNLVEAMESKKIQEPKKNDDVEKQLEGNDSGNVNTRSRFSRRRFIRSTAVASPILLSVKSPVAWGGGLPNEQYSIAMYLSGNASHPQSTQISARAPAYWLNTFQGGNEIVLNELNNNGCYASTQLYTLVPLNFNTWLSNRVVSNNWQYKLDAISDNPTLLQSVQTDLSGSFSLWVDFKKNKSNTARVDILNNVSACHCCVVTGYLNGIFHPMPVNYIGDSNYVRNLFIDAINQSINLILSDLDKNRFEGPNSPKYSQPIRELSNTLNTWDS</sequence>
<organism evidence="2 3">
    <name type="scientific">Vibrio japonicus</name>
    <dbReference type="NCBI Taxonomy" id="1824638"/>
    <lineage>
        <taxon>Bacteria</taxon>
        <taxon>Pseudomonadati</taxon>
        <taxon>Pseudomonadota</taxon>
        <taxon>Gammaproteobacteria</taxon>
        <taxon>Vibrionales</taxon>
        <taxon>Vibrionaceae</taxon>
        <taxon>Vibrio</taxon>
    </lineage>
</organism>
<reference evidence="2" key="1">
    <citation type="submission" date="2022-07" db="EMBL/GenBank/DDBJ databases">
        <title>Complete genome of Vibrio japonicus strain JCM 31412T and phylogenomic assessment of the Nereis clade of the genus Vibrio.</title>
        <authorList>
            <person name="Shlafstein M.D."/>
            <person name="Emsley S.A."/>
            <person name="Ushijima B."/>
            <person name="Videau P."/>
            <person name="Saw J.H."/>
        </authorList>
    </citation>
    <scope>NUCLEOTIDE SEQUENCE</scope>
    <source>
        <strain evidence="2">JCM 31412</strain>
    </source>
</reference>
<evidence type="ECO:0000313" key="3">
    <source>
        <dbReference type="Proteomes" id="UP001058602"/>
    </source>
</evidence>
<protein>
    <submittedName>
        <fullName evidence="2">Uncharacterized protein</fullName>
    </submittedName>
</protein>
<evidence type="ECO:0000256" key="1">
    <source>
        <dbReference type="SAM" id="MobiDB-lite"/>
    </source>
</evidence>
<feature type="compositionally biased region" description="Basic and acidic residues" evidence="1">
    <location>
        <begin position="25"/>
        <end position="41"/>
    </location>
</feature>
<dbReference type="RefSeq" id="WP_257085902.1">
    <property type="nucleotide sequence ID" value="NZ_CP102097.1"/>
</dbReference>
<dbReference type="Proteomes" id="UP001058602">
    <property type="component" value="Chromosome 2"/>
</dbReference>
<accession>A0ABY5LR49</accession>
<proteinExistence type="predicted"/>
<dbReference type="EMBL" id="CP102097">
    <property type="protein sequence ID" value="UUM32240.1"/>
    <property type="molecule type" value="Genomic_DNA"/>
</dbReference>